<feature type="signal peptide" evidence="1">
    <location>
        <begin position="1"/>
        <end position="20"/>
    </location>
</feature>
<name>A0A2W7JSW5_9FLAO</name>
<keyword evidence="1" id="KW-0732">Signal</keyword>
<evidence type="ECO:0000313" key="2">
    <source>
        <dbReference type="EMBL" id="PZW38550.1"/>
    </source>
</evidence>
<evidence type="ECO:0000313" key="3">
    <source>
        <dbReference type="Proteomes" id="UP000249542"/>
    </source>
</evidence>
<protein>
    <recommendedName>
        <fullName evidence="4">DUF2911 family protein</fullName>
    </recommendedName>
</protein>
<evidence type="ECO:0000256" key="1">
    <source>
        <dbReference type="SAM" id="SignalP"/>
    </source>
</evidence>
<sequence>MKNTIYVLLLAFLTIPNLTAQDFSDIDKSPMDVTIIRNQNHSPMARVIYSRPSKNDRDIFGNLVPYGKVWRTGANEATEITIYNDMSISGQKIPAGTYSLYTIPNKTEWTIILNKNINIWGTASNYDSEKDLIRIKAPARTAAATIEDFSMAFQPIDNGANLLMGWDDTYVEIPFKNAE</sequence>
<dbReference type="EMBL" id="QKYV01000008">
    <property type="protein sequence ID" value="PZW38550.1"/>
    <property type="molecule type" value="Genomic_DNA"/>
</dbReference>
<keyword evidence="3" id="KW-1185">Reference proteome</keyword>
<evidence type="ECO:0008006" key="4">
    <source>
        <dbReference type="Google" id="ProtNLM"/>
    </source>
</evidence>
<feature type="chain" id="PRO_5016088853" description="DUF2911 family protein" evidence="1">
    <location>
        <begin position="21"/>
        <end position="179"/>
    </location>
</feature>
<dbReference type="InterPro" id="IPR021314">
    <property type="entry name" value="DUF2911"/>
</dbReference>
<organism evidence="2 3">
    <name type="scientific">Mesonia algae</name>
    <dbReference type="NCBI Taxonomy" id="213248"/>
    <lineage>
        <taxon>Bacteria</taxon>
        <taxon>Pseudomonadati</taxon>
        <taxon>Bacteroidota</taxon>
        <taxon>Flavobacteriia</taxon>
        <taxon>Flavobacteriales</taxon>
        <taxon>Flavobacteriaceae</taxon>
        <taxon>Mesonia</taxon>
    </lineage>
</organism>
<comment type="caution">
    <text evidence="2">The sequence shown here is derived from an EMBL/GenBank/DDBJ whole genome shotgun (WGS) entry which is preliminary data.</text>
</comment>
<proteinExistence type="predicted"/>
<dbReference type="Proteomes" id="UP000249542">
    <property type="component" value="Unassembled WGS sequence"/>
</dbReference>
<gene>
    <name evidence="2" type="ORF">LX95_02571</name>
</gene>
<dbReference type="AlphaFoldDB" id="A0A2W7JSW5"/>
<accession>A0A2W7JSW5</accession>
<dbReference type="RefSeq" id="WP_111541841.1">
    <property type="nucleotide sequence ID" value="NZ_QKYV01000008.1"/>
</dbReference>
<dbReference type="Pfam" id="PF11138">
    <property type="entry name" value="DUF2911"/>
    <property type="match status" value="1"/>
</dbReference>
<reference evidence="2 3" key="1">
    <citation type="submission" date="2018-06" db="EMBL/GenBank/DDBJ databases">
        <title>Genomic Encyclopedia of Archaeal and Bacterial Type Strains, Phase II (KMG-II): from individual species to whole genera.</title>
        <authorList>
            <person name="Goeker M."/>
        </authorList>
    </citation>
    <scope>NUCLEOTIDE SEQUENCE [LARGE SCALE GENOMIC DNA]</scope>
    <source>
        <strain evidence="2 3">DSM 15361</strain>
    </source>
</reference>